<evidence type="ECO:0000256" key="1">
    <source>
        <dbReference type="ARBA" id="ARBA00005721"/>
    </source>
</evidence>
<organism evidence="2 3">
    <name type="scientific">Candidatus Enterenecus faecium</name>
    <dbReference type="NCBI Taxonomy" id="2840780"/>
    <lineage>
        <taxon>Bacteria</taxon>
        <taxon>Bacillati</taxon>
        <taxon>Bacillota</taxon>
        <taxon>Clostridia</taxon>
        <taxon>Eubacteriales</taxon>
        <taxon>Candidatus Enterenecus</taxon>
    </lineage>
</organism>
<gene>
    <name evidence="2" type="ORF">IAD31_03895</name>
</gene>
<evidence type="ECO:0000313" key="2">
    <source>
        <dbReference type="EMBL" id="HIQ60725.1"/>
    </source>
</evidence>
<dbReference type="AlphaFoldDB" id="A0A9D1CGJ5"/>
<dbReference type="Pfam" id="PF03780">
    <property type="entry name" value="Asp23"/>
    <property type="match status" value="1"/>
</dbReference>
<sequence length="122" mass="12650">MAEGKEYISRQEELGSVNISEEVLAVIAGAAAMEVDGVSALGTTLTNDVAALVTRKSVAKGVHLEVEGEAVMVDVTILVKYGYVVPEVAKNVQDAIQNAVMNTSGLDVAGVNVTVSGVTFQK</sequence>
<evidence type="ECO:0000313" key="3">
    <source>
        <dbReference type="Proteomes" id="UP000886879"/>
    </source>
</evidence>
<dbReference type="InterPro" id="IPR005531">
    <property type="entry name" value="Asp23"/>
</dbReference>
<dbReference type="Proteomes" id="UP000886879">
    <property type="component" value="Unassembled WGS sequence"/>
</dbReference>
<dbReference type="EMBL" id="DVFO01000037">
    <property type="protein sequence ID" value="HIQ60725.1"/>
    <property type="molecule type" value="Genomic_DNA"/>
</dbReference>
<reference evidence="2" key="1">
    <citation type="submission" date="2020-10" db="EMBL/GenBank/DDBJ databases">
        <authorList>
            <person name="Gilroy R."/>
        </authorList>
    </citation>
    <scope>NUCLEOTIDE SEQUENCE</scope>
    <source>
        <strain evidence="2">ChiGjej2B2-12916</strain>
    </source>
</reference>
<comment type="similarity">
    <text evidence="1">Belongs to the asp23 family.</text>
</comment>
<reference evidence="2" key="2">
    <citation type="journal article" date="2021" name="PeerJ">
        <title>Extensive microbial diversity within the chicken gut microbiome revealed by metagenomics and culture.</title>
        <authorList>
            <person name="Gilroy R."/>
            <person name="Ravi A."/>
            <person name="Getino M."/>
            <person name="Pursley I."/>
            <person name="Horton D.L."/>
            <person name="Alikhan N.F."/>
            <person name="Baker D."/>
            <person name="Gharbi K."/>
            <person name="Hall N."/>
            <person name="Watson M."/>
            <person name="Adriaenssens E.M."/>
            <person name="Foster-Nyarko E."/>
            <person name="Jarju S."/>
            <person name="Secka A."/>
            <person name="Antonio M."/>
            <person name="Oren A."/>
            <person name="Chaudhuri R.R."/>
            <person name="La Ragione R."/>
            <person name="Hildebrand F."/>
            <person name="Pallen M.J."/>
        </authorList>
    </citation>
    <scope>NUCLEOTIDE SEQUENCE</scope>
    <source>
        <strain evidence="2">ChiGjej2B2-12916</strain>
    </source>
</reference>
<accession>A0A9D1CGJ5</accession>
<dbReference type="PANTHER" id="PTHR34297:SF1">
    <property type="entry name" value="ASP23_GLS24 FAMILY ENVELOPE STRESS RESPONSE PROTEIN"/>
    <property type="match status" value="1"/>
</dbReference>
<dbReference type="PANTHER" id="PTHR34297">
    <property type="entry name" value="HYPOTHETICAL CYTOSOLIC PROTEIN-RELATED"/>
    <property type="match status" value="1"/>
</dbReference>
<comment type="caution">
    <text evidence="2">The sequence shown here is derived from an EMBL/GenBank/DDBJ whole genome shotgun (WGS) entry which is preliminary data.</text>
</comment>
<proteinExistence type="inferred from homology"/>
<name>A0A9D1CGJ5_9FIRM</name>
<protein>
    <submittedName>
        <fullName evidence="2">Asp23/Gls24 family envelope stress response protein</fullName>
    </submittedName>
</protein>